<keyword evidence="6 10" id="KW-0143">Chaperone</keyword>
<proteinExistence type="inferred from homology"/>
<gene>
    <name evidence="10 14" type="primary">grpE</name>
    <name evidence="14" type="ORF">DD236_08665</name>
</gene>
<comment type="subunit">
    <text evidence="3 10">Homodimer.</text>
</comment>
<keyword evidence="15" id="KW-1185">Reference proteome</keyword>
<keyword evidence="5 10" id="KW-0346">Stress response</keyword>
<evidence type="ECO:0000256" key="2">
    <source>
        <dbReference type="ARBA" id="ARBA00009054"/>
    </source>
</evidence>
<dbReference type="SUPFAM" id="SSF51064">
    <property type="entry name" value="Head domain of nucleotide exchange factor GrpE"/>
    <property type="match status" value="1"/>
</dbReference>
<dbReference type="CDD" id="cd00446">
    <property type="entry name" value="GrpE"/>
    <property type="match status" value="1"/>
</dbReference>
<dbReference type="InterPro" id="IPR009012">
    <property type="entry name" value="GrpE_head"/>
</dbReference>
<name>A0A2V1K4F5_9ACTO</name>
<dbReference type="PROSITE" id="PS01071">
    <property type="entry name" value="GRPE"/>
    <property type="match status" value="1"/>
</dbReference>
<evidence type="ECO:0000256" key="10">
    <source>
        <dbReference type="HAMAP-Rule" id="MF_01151"/>
    </source>
</evidence>
<dbReference type="PANTHER" id="PTHR21237">
    <property type="entry name" value="GRPE PROTEIN"/>
    <property type="match status" value="1"/>
</dbReference>
<dbReference type="RefSeq" id="WP_109093970.1">
    <property type="nucleotide sequence ID" value="NZ_QETB01000004.1"/>
</dbReference>
<dbReference type="Gene3D" id="2.30.22.10">
    <property type="entry name" value="Head domain of nucleotide exchange factor GrpE"/>
    <property type="match status" value="1"/>
</dbReference>
<evidence type="ECO:0000313" key="14">
    <source>
        <dbReference type="EMBL" id="PWF26143.1"/>
    </source>
</evidence>
<sequence>MSEENQQVPGDREDWTADEAAADGTESVGAGAEGAGTAAQAGPDVSGEAGDSDESTESDESTDSAEELTDPLSEAMNTISSLEDQLARARADVYNVQQEYNAYVRRSKQEGVTRKEEGVASVIDNLLPVLDDVELARQHGDLEGPTGQIAEKIEQILLTNYQVERFGAEGDEFDPNIHEALMHQTSDEATSETVFALIQPGYRQGEKLLRAARVGVVSPE</sequence>
<dbReference type="GO" id="GO:0042803">
    <property type="term" value="F:protein homodimerization activity"/>
    <property type="evidence" value="ECO:0007669"/>
    <property type="project" value="InterPro"/>
</dbReference>
<dbReference type="InterPro" id="IPR000740">
    <property type="entry name" value="GrpE"/>
</dbReference>
<dbReference type="GO" id="GO:0051087">
    <property type="term" value="F:protein-folding chaperone binding"/>
    <property type="evidence" value="ECO:0007669"/>
    <property type="project" value="InterPro"/>
</dbReference>
<dbReference type="GO" id="GO:0051082">
    <property type="term" value="F:unfolded protein binding"/>
    <property type="evidence" value="ECO:0007669"/>
    <property type="project" value="TreeGrafter"/>
</dbReference>
<dbReference type="PRINTS" id="PR00773">
    <property type="entry name" value="GRPEPROTEIN"/>
</dbReference>
<feature type="compositionally biased region" description="Acidic residues" evidence="13">
    <location>
        <begin position="50"/>
        <end position="69"/>
    </location>
</feature>
<evidence type="ECO:0000313" key="15">
    <source>
        <dbReference type="Proteomes" id="UP000245283"/>
    </source>
</evidence>
<dbReference type="FunFam" id="2.30.22.10:FF:000001">
    <property type="entry name" value="Protein GrpE"/>
    <property type="match status" value="1"/>
</dbReference>
<evidence type="ECO:0000256" key="1">
    <source>
        <dbReference type="ARBA" id="ARBA00004496"/>
    </source>
</evidence>
<evidence type="ECO:0000256" key="4">
    <source>
        <dbReference type="ARBA" id="ARBA00022490"/>
    </source>
</evidence>
<dbReference type="GO" id="GO:0005737">
    <property type="term" value="C:cytoplasm"/>
    <property type="evidence" value="ECO:0007669"/>
    <property type="project" value="UniProtKB-SubCell"/>
</dbReference>
<accession>A0A2V1K4F5</accession>
<evidence type="ECO:0000256" key="5">
    <source>
        <dbReference type="ARBA" id="ARBA00023016"/>
    </source>
</evidence>
<comment type="caution">
    <text evidence="14">The sequence shown here is derived from an EMBL/GenBank/DDBJ whole genome shotgun (WGS) entry which is preliminary data.</text>
</comment>
<evidence type="ECO:0000256" key="6">
    <source>
        <dbReference type="ARBA" id="ARBA00023186"/>
    </source>
</evidence>
<organism evidence="14 15">
    <name type="scientific">Ancrocorticia populi</name>
    <dbReference type="NCBI Taxonomy" id="2175228"/>
    <lineage>
        <taxon>Bacteria</taxon>
        <taxon>Bacillati</taxon>
        <taxon>Actinomycetota</taxon>
        <taxon>Actinomycetes</taxon>
        <taxon>Actinomycetales</taxon>
        <taxon>Actinomycetaceae</taxon>
        <taxon>Ancrocorticia</taxon>
    </lineage>
</organism>
<dbReference type="Proteomes" id="UP000245283">
    <property type="component" value="Unassembled WGS sequence"/>
</dbReference>
<dbReference type="Gene3D" id="3.90.20.20">
    <property type="match status" value="1"/>
</dbReference>
<dbReference type="Pfam" id="PF01025">
    <property type="entry name" value="GrpE"/>
    <property type="match status" value="1"/>
</dbReference>
<evidence type="ECO:0000256" key="8">
    <source>
        <dbReference type="ARBA" id="ARBA00072274"/>
    </source>
</evidence>
<evidence type="ECO:0000256" key="7">
    <source>
        <dbReference type="ARBA" id="ARBA00053401"/>
    </source>
</evidence>
<dbReference type="GO" id="GO:0006457">
    <property type="term" value="P:protein folding"/>
    <property type="evidence" value="ECO:0007669"/>
    <property type="project" value="InterPro"/>
</dbReference>
<dbReference type="EMBL" id="QETB01000004">
    <property type="protein sequence ID" value="PWF26143.1"/>
    <property type="molecule type" value="Genomic_DNA"/>
</dbReference>
<dbReference type="OrthoDB" id="5191115at2"/>
<evidence type="ECO:0000256" key="3">
    <source>
        <dbReference type="ARBA" id="ARBA00011738"/>
    </source>
</evidence>
<keyword evidence="4 10" id="KW-0963">Cytoplasm</keyword>
<reference evidence="15" key="1">
    <citation type="submission" date="2018-05" db="EMBL/GenBank/DDBJ databases">
        <authorList>
            <person name="Li Y."/>
        </authorList>
    </citation>
    <scope>NUCLEOTIDE SEQUENCE [LARGE SCALE GENOMIC DNA]</scope>
    <source>
        <strain evidence="15">sk1b4</strain>
    </source>
</reference>
<dbReference type="SUPFAM" id="SSF58014">
    <property type="entry name" value="Coiled-coil domain of nucleotide exchange factor GrpE"/>
    <property type="match status" value="1"/>
</dbReference>
<dbReference type="HAMAP" id="MF_01151">
    <property type="entry name" value="GrpE"/>
    <property type="match status" value="1"/>
</dbReference>
<evidence type="ECO:0000256" key="12">
    <source>
        <dbReference type="RuleBase" id="RU004478"/>
    </source>
</evidence>
<comment type="similarity">
    <text evidence="2 10 12">Belongs to the GrpE family.</text>
</comment>
<dbReference type="PANTHER" id="PTHR21237:SF23">
    <property type="entry name" value="GRPE PROTEIN HOMOLOG, MITOCHONDRIAL"/>
    <property type="match status" value="1"/>
</dbReference>
<evidence type="ECO:0000256" key="11">
    <source>
        <dbReference type="RuleBase" id="RU000639"/>
    </source>
</evidence>
<evidence type="ECO:0000256" key="9">
    <source>
        <dbReference type="ARBA" id="ARBA00076414"/>
    </source>
</evidence>
<protein>
    <recommendedName>
        <fullName evidence="8 10">Protein GrpE</fullName>
    </recommendedName>
    <alternativeName>
        <fullName evidence="9 10">HSP-70 cofactor</fullName>
    </alternativeName>
</protein>
<feature type="region of interest" description="Disordered" evidence="13">
    <location>
        <begin position="1"/>
        <end position="75"/>
    </location>
</feature>
<dbReference type="AlphaFoldDB" id="A0A2V1K4F5"/>
<feature type="compositionally biased region" description="Low complexity" evidence="13">
    <location>
        <begin position="24"/>
        <end position="49"/>
    </location>
</feature>
<comment type="subcellular location">
    <subcellularLocation>
        <location evidence="1 10">Cytoplasm</location>
    </subcellularLocation>
</comment>
<evidence type="ECO:0000256" key="13">
    <source>
        <dbReference type="SAM" id="MobiDB-lite"/>
    </source>
</evidence>
<dbReference type="GO" id="GO:0000774">
    <property type="term" value="F:adenyl-nucleotide exchange factor activity"/>
    <property type="evidence" value="ECO:0007669"/>
    <property type="project" value="InterPro"/>
</dbReference>
<comment type="function">
    <text evidence="7 10 11">Participates actively in the response to hyperosmotic and heat shock by preventing the aggregation of stress-denatured proteins, in association with DnaK and GrpE. It is the nucleotide exchange factor for DnaK and may function as a thermosensor. Unfolded proteins bind initially to DnaJ; upon interaction with the DnaJ-bound protein, DnaK hydrolyzes its bound ATP, resulting in the formation of a stable complex. GrpE releases ADP from DnaK; ATP binding to DnaK triggers the release of the substrate protein, thus completing the reaction cycle. Several rounds of ATP-dependent interactions between DnaJ, DnaK and GrpE are required for fully efficient folding.</text>
</comment>
<dbReference type="InterPro" id="IPR013805">
    <property type="entry name" value="GrpE_CC"/>
</dbReference>